<proteinExistence type="predicted"/>
<gene>
    <name evidence="1" type="ORF">BJP36_19920</name>
</gene>
<sequence length="89" mass="10448">MTYSHRLHPWAIVRLLPKMQRVVVGRFRNRSDAEGHLKALKRLMPDAQFVIVFDVGILLNRDKSVQFRITPSRSIDCGLREEWSNSNWS</sequence>
<evidence type="ECO:0000313" key="2">
    <source>
        <dbReference type="Proteomes" id="UP000176944"/>
    </source>
</evidence>
<dbReference type="AlphaFoldDB" id="A0A1D9G2I8"/>
<name>A0A1D9G2I8_MOOP1</name>
<dbReference type="EMBL" id="CP017708">
    <property type="protein sequence ID" value="AOY81839.1"/>
    <property type="molecule type" value="Genomic_DNA"/>
</dbReference>
<protein>
    <submittedName>
        <fullName evidence="1">SPOR domain-containing protein</fullName>
    </submittedName>
</protein>
<accession>A0A1D9G2I8</accession>
<dbReference type="Proteomes" id="UP000176944">
    <property type="component" value="Chromosome"/>
</dbReference>
<evidence type="ECO:0000313" key="1">
    <source>
        <dbReference type="EMBL" id="AOY81839.1"/>
    </source>
</evidence>
<reference evidence="2" key="1">
    <citation type="submission" date="2016-10" db="EMBL/GenBank/DDBJ databases">
        <title>Comparative genomics uncovers the prolific and rare metabolic potential of the cyanobacterial genus Moorea.</title>
        <authorList>
            <person name="Leao T."/>
            <person name="Castelao G."/>
            <person name="Korobeynikov A."/>
            <person name="Monroe E.A."/>
            <person name="Podell S."/>
            <person name="Glukhov E."/>
            <person name="Allen E."/>
            <person name="Gerwick W.H."/>
            <person name="Gerwick L."/>
        </authorList>
    </citation>
    <scope>NUCLEOTIDE SEQUENCE [LARGE SCALE GENOMIC DNA]</scope>
    <source>
        <strain evidence="2">JHB</strain>
    </source>
</reference>
<organism evidence="1 2">
    <name type="scientific">Moorena producens (strain JHB)</name>
    <dbReference type="NCBI Taxonomy" id="1454205"/>
    <lineage>
        <taxon>Bacteria</taxon>
        <taxon>Bacillati</taxon>
        <taxon>Cyanobacteriota</taxon>
        <taxon>Cyanophyceae</taxon>
        <taxon>Coleofasciculales</taxon>
        <taxon>Coleofasciculaceae</taxon>
        <taxon>Moorena</taxon>
    </lineage>
</organism>